<feature type="compositionally biased region" description="Basic and acidic residues" evidence="1">
    <location>
        <begin position="87"/>
        <end position="96"/>
    </location>
</feature>
<name>A0AB39ZM38_DROSZ</name>
<evidence type="ECO:0000259" key="2">
    <source>
        <dbReference type="SMART" id="SM00714"/>
    </source>
</evidence>
<feature type="region of interest" description="Disordered" evidence="1">
    <location>
        <begin position="60"/>
        <end position="170"/>
    </location>
</feature>
<keyword evidence="3" id="KW-1185">Reference proteome</keyword>
<accession>A0AB39ZM38</accession>
<gene>
    <name evidence="4" type="primary">LOC108016694</name>
</gene>
<protein>
    <recommendedName>
        <fullName evidence="2">LITAF domain-containing protein</fullName>
    </recommendedName>
</protein>
<dbReference type="RefSeq" id="XP_016938907.4">
    <property type="nucleotide sequence ID" value="XM_017083418.4"/>
</dbReference>
<feature type="compositionally biased region" description="Polar residues" evidence="1">
    <location>
        <begin position="104"/>
        <end position="115"/>
    </location>
</feature>
<proteinExistence type="predicted"/>
<feature type="domain" description="LITAF" evidence="2">
    <location>
        <begin position="205"/>
        <end position="265"/>
    </location>
</feature>
<dbReference type="SMART" id="SM00714">
    <property type="entry name" value="LITAF"/>
    <property type="match status" value="1"/>
</dbReference>
<dbReference type="GeneID" id="108016694"/>
<evidence type="ECO:0000313" key="4">
    <source>
        <dbReference type="RefSeq" id="XP_016938907.4"/>
    </source>
</evidence>
<sequence>MSQQNSKKINNDEQCVRCAHCMKVVRCSRYDTGGLVRHIEMEHPELFADASGNIRNIHRMLSSGRGSSGSGGSMSQISKILNPSDSHTADGLEYAKVKKRISGDPTTRKSPTPTINLAAKKAQPGPCSQAHASRKPTDNNPFGTPKDLSKNKNNSYPKTKDHSGPATKTLPYPKPWNAPCPCAEEMKVLRQMYFKDSVNKWCAYEGSLFCPACCYKRRPVVKSASDLNSGCCSWLKCLFPCLSPPDEREYVFCAQCKTFLGIYTRRTNSLKPNQEYA</sequence>
<evidence type="ECO:0000313" key="3">
    <source>
        <dbReference type="Proteomes" id="UP001652628"/>
    </source>
</evidence>
<reference evidence="4" key="1">
    <citation type="submission" date="2025-08" db="UniProtKB">
        <authorList>
            <consortium name="RefSeq"/>
        </authorList>
    </citation>
    <scope>IDENTIFICATION</scope>
</reference>
<dbReference type="InterPro" id="IPR006629">
    <property type="entry name" value="LITAF"/>
</dbReference>
<organism evidence="3 4">
    <name type="scientific">Drosophila suzukii</name>
    <name type="common">Spotted-wing drosophila fruit fly</name>
    <dbReference type="NCBI Taxonomy" id="28584"/>
    <lineage>
        <taxon>Eukaryota</taxon>
        <taxon>Metazoa</taxon>
        <taxon>Ecdysozoa</taxon>
        <taxon>Arthropoda</taxon>
        <taxon>Hexapoda</taxon>
        <taxon>Insecta</taxon>
        <taxon>Pterygota</taxon>
        <taxon>Neoptera</taxon>
        <taxon>Endopterygota</taxon>
        <taxon>Diptera</taxon>
        <taxon>Brachycera</taxon>
        <taxon>Muscomorpha</taxon>
        <taxon>Ephydroidea</taxon>
        <taxon>Drosophilidae</taxon>
        <taxon>Drosophila</taxon>
        <taxon>Sophophora</taxon>
    </lineage>
</organism>
<feature type="compositionally biased region" description="Polar residues" evidence="1">
    <location>
        <begin position="76"/>
        <end position="86"/>
    </location>
</feature>
<dbReference type="AlphaFoldDB" id="A0AB39ZM38"/>
<evidence type="ECO:0000256" key="1">
    <source>
        <dbReference type="SAM" id="MobiDB-lite"/>
    </source>
</evidence>
<dbReference type="Proteomes" id="UP001652628">
    <property type="component" value="Chromosome X"/>
</dbReference>